<feature type="compositionally biased region" description="Polar residues" evidence="1">
    <location>
        <begin position="64"/>
        <end position="87"/>
    </location>
</feature>
<sequence length="170" mass="18312">MAREPPNGPKVHKPTGQYATNQPTQGKLKRPLSQTRRKTPITDYRGKKSNNKKEKPAAREGHTPPTTGNAGPRTNPTPLTTAPQPSSRGIHKPSRQTCPDLRTTNSDQLSTLGSKTASTHPSDGTSTVSENKANSPASNGGRQPNEMWDHQPQISKTSISLRASLSSFSL</sequence>
<evidence type="ECO:0000313" key="2">
    <source>
        <dbReference type="EMBL" id="GMN61316.1"/>
    </source>
</evidence>
<reference evidence="2" key="1">
    <citation type="submission" date="2023-07" db="EMBL/GenBank/DDBJ databases">
        <title>draft genome sequence of fig (Ficus carica).</title>
        <authorList>
            <person name="Takahashi T."/>
            <person name="Nishimura K."/>
        </authorList>
    </citation>
    <scope>NUCLEOTIDE SEQUENCE</scope>
</reference>
<dbReference type="Proteomes" id="UP001187192">
    <property type="component" value="Unassembled WGS sequence"/>
</dbReference>
<accession>A0AA88DTE7</accession>
<feature type="compositionally biased region" description="Polar residues" evidence="1">
    <location>
        <begin position="102"/>
        <end position="142"/>
    </location>
</feature>
<feature type="compositionally biased region" description="Basic residues" evidence="1">
    <location>
        <begin position="27"/>
        <end position="39"/>
    </location>
</feature>
<keyword evidence="3" id="KW-1185">Reference proteome</keyword>
<feature type="compositionally biased region" description="Basic and acidic residues" evidence="1">
    <location>
        <begin position="51"/>
        <end position="62"/>
    </location>
</feature>
<protein>
    <submittedName>
        <fullName evidence="2">Uncharacterized protein</fullName>
    </submittedName>
</protein>
<gene>
    <name evidence="2" type="ORF">TIFTF001_030405</name>
</gene>
<proteinExistence type="predicted"/>
<feature type="compositionally biased region" description="Low complexity" evidence="1">
    <location>
        <begin position="155"/>
        <end position="170"/>
    </location>
</feature>
<evidence type="ECO:0000313" key="3">
    <source>
        <dbReference type="Proteomes" id="UP001187192"/>
    </source>
</evidence>
<comment type="caution">
    <text evidence="2">The sequence shown here is derived from an EMBL/GenBank/DDBJ whole genome shotgun (WGS) entry which is preliminary data.</text>
</comment>
<feature type="region of interest" description="Disordered" evidence="1">
    <location>
        <begin position="1"/>
        <end position="170"/>
    </location>
</feature>
<dbReference type="AlphaFoldDB" id="A0AA88DTE7"/>
<dbReference type="EMBL" id="BTGU01000110">
    <property type="protein sequence ID" value="GMN61316.1"/>
    <property type="molecule type" value="Genomic_DNA"/>
</dbReference>
<evidence type="ECO:0000256" key="1">
    <source>
        <dbReference type="SAM" id="MobiDB-lite"/>
    </source>
</evidence>
<organism evidence="2 3">
    <name type="scientific">Ficus carica</name>
    <name type="common">Common fig</name>
    <dbReference type="NCBI Taxonomy" id="3494"/>
    <lineage>
        <taxon>Eukaryota</taxon>
        <taxon>Viridiplantae</taxon>
        <taxon>Streptophyta</taxon>
        <taxon>Embryophyta</taxon>
        <taxon>Tracheophyta</taxon>
        <taxon>Spermatophyta</taxon>
        <taxon>Magnoliopsida</taxon>
        <taxon>eudicotyledons</taxon>
        <taxon>Gunneridae</taxon>
        <taxon>Pentapetalae</taxon>
        <taxon>rosids</taxon>
        <taxon>fabids</taxon>
        <taxon>Rosales</taxon>
        <taxon>Moraceae</taxon>
        <taxon>Ficeae</taxon>
        <taxon>Ficus</taxon>
    </lineage>
</organism>
<name>A0AA88DTE7_FICCA</name>